<feature type="transmembrane region" description="Helical" evidence="1">
    <location>
        <begin position="58"/>
        <end position="81"/>
    </location>
</feature>
<dbReference type="Gene3D" id="3.90.190.10">
    <property type="entry name" value="Protein tyrosine phosphatase superfamily"/>
    <property type="match status" value="1"/>
</dbReference>
<protein>
    <recommendedName>
        <fullName evidence="2">Tyrosine specific protein phosphatases domain-containing protein</fullName>
    </recommendedName>
</protein>
<name>A0A2S9ICH2_9GAMM</name>
<keyword evidence="4" id="KW-1185">Reference proteome</keyword>
<feature type="transmembrane region" description="Helical" evidence="1">
    <location>
        <begin position="93"/>
        <end position="114"/>
    </location>
</feature>
<organism evidence="3 4">
    <name type="scientific">Pantoea coffeiphila</name>
    <dbReference type="NCBI Taxonomy" id="1465635"/>
    <lineage>
        <taxon>Bacteria</taxon>
        <taxon>Pseudomonadati</taxon>
        <taxon>Pseudomonadota</taxon>
        <taxon>Gammaproteobacteria</taxon>
        <taxon>Enterobacterales</taxon>
        <taxon>Erwiniaceae</taxon>
        <taxon>Pantoea</taxon>
    </lineage>
</organism>
<dbReference type="InterPro" id="IPR020422">
    <property type="entry name" value="TYR_PHOSPHATASE_DUAL_dom"/>
</dbReference>
<dbReference type="InterPro" id="IPR000340">
    <property type="entry name" value="Dual-sp_phosphatase_cat-dom"/>
</dbReference>
<keyword evidence="1" id="KW-0812">Transmembrane</keyword>
<dbReference type="PANTHER" id="PTHR47216">
    <property type="match status" value="1"/>
</dbReference>
<gene>
    <name evidence="3" type="ORF">CQW29_10870</name>
</gene>
<evidence type="ECO:0000259" key="2">
    <source>
        <dbReference type="PROSITE" id="PS50056"/>
    </source>
</evidence>
<dbReference type="PANTHER" id="PTHR47216:SF4">
    <property type="entry name" value="OS01G0859400 PROTEIN"/>
    <property type="match status" value="1"/>
</dbReference>
<evidence type="ECO:0000256" key="1">
    <source>
        <dbReference type="SAM" id="Phobius"/>
    </source>
</evidence>
<comment type="caution">
    <text evidence="3">The sequence shown here is derived from an EMBL/GenBank/DDBJ whole genome shotgun (WGS) entry which is preliminary data.</text>
</comment>
<proteinExistence type="predicted"/>
<feature type="domain" description="Tyrosine specific protein phosphatases" evidence="2">
    <location>
        <begin position="356"/>
        <end position="425"/>
    </location>
</feature>
<accession>A0A2S9ICH2</accession>
<dbReference type="CDD" id="cd03386">
    <property type="entry name" value="PAP2_Aur1_like"/>
    <property type="match status" value="1"/>
</dbReference>
<feature type="transmembrane region" description="Helical" evidence="1">
    <location>
        <begin position="188"/>
        <end position="208"/>
    </location>
</feature>
<dbReference type="EMBL" id="PDET01000006">
    <property type="protein sequence ID" value="PRD15500.1"/>
    <property type="molecule type" value="Genomic_DNA"/>
</dbReference>
<dbReference type="InterPro" id="IPR029021">
    <property type="entry name" value="Prot-tyrosine_phosphatase-like"/>
</dbReference>
<feature type="transmembrane region" description="Helical" evidence="1">
    <location>
        <begin position="12"/>
        <end position="32"/>
    </location>
</feature>
<evidence type="ECO:0000313" key="3">
    <source>
        <dbReference type="EMBL" id="PRD15500.1"/>
    </source>
</evidence>
<dbReference type="OrthoDB" id="256494at2"/>
<feature type="transmembrane region" description="Helical" evidence="1">
    <location>
        <begin position="134"/>
        <end position="152"/>
    </location>
</feature>
<dbReference type="GO" id="GO:0016020">
    <property type="term" value="C:membrane"/>
    <property type="evidence" value="ECO:0007669"/>
    <property type="project" value="UniProtKB-SubCell"/>
</dbReference>
<evidence type="ECO:0000313" key="4">
    <source>
        <dbReference type="Proteomes" id="UP000239181"/>
    </source>
</evidence>
<keyword evidence="1" id="KW-0472">Membrane</keyword>
<dbReference type="SMART" id="SM00195">
    <property type="entry name" value="DSPc"/>
    <property type="match status" value="1"/>
</dbReference>
<dbReference type="InterPro" id="IPR000387">
    <property type="entry name" value="Tyr_Pase_dom"/>
</dbReference>
<dbReference type="RefSeq" id="WP_105592755.1">
    <property type="nucleotide sequence ID" value="NZ_PDET01000006.1"/>
</dbReference>
<dbReference type="SUPFAM" id="SSF52799">
    <property type="entry name" value="(Phosphotyrosine protein) phosphatases II"/>
    <property type="match status" value="1"/>
</dbReference>
<reference evidence="3 4" key="1">
    <citation type="submission" date="2017-10" db="EMBL/GenBank/DDBJ databases">
        <title>Draft genome of two endophytic bacteria isolated from 'guarana' Paullinia cupana (Mart.) Ducke.</title>
        <authorList>
            <person name="Siqueira K.A."/>
            <person name="Liotti R.G."/>
            <person name="Mendes T.A."/>
            <person name="Soares M.A."/>
        </authorList>
    </citation>
    <scope>NUCLEOTIDE SEQUENCE [LARGE SCALE GENOMIC DNA]</scope>
    <source>
        <strain evidence="3 4">342</strain>
    </source>
</reference>
<sequence length="439" mass="49005">MADSVIAPGRYRLWIQGFCWLLLLGPLFFLSYGQVNHFTATRADVGSLVFSWEHAIPFIPWTIVPYWSIDLLYGLSLFICTSQRELTRHAWRLLAASLVACVGFLLFPLRFTFSRPESPGIFGWLFHQLEQFDLPYNQAPSLHIILAWLLWLRFRQHVTGPMRWLVGGVFWLIAVSVMTTWQHHFIDVLTGIAAGIAISYAIPMSGSWRWQLPSSRARRLGARYAAAALLLGLIAWAMPYCAVLLWPAAALLMVAAGYGGLGTRVFQKTPDGQISLSARWLLLPYLVGARLSKRWFSRLLPVSSPISGGVSLGGFPDKTSPQAAVLDLTAEFHHRPEPGTIWHSCPMMDLLVPEIADLQRAVDRLSLLRQSQDTLRVCCALGLSRSATVVAAWLLAEKHAGSVEAAVAMIRSQRPQVVLTPDHLRLLEQFKEAQCPTSV</sequence>
<dbReference type="Proteomes" id="UP000239181">
    <property type="component" value="Unassembled WGS sequence"/>
</dbReference>
<dbReference type="PROSITE" id="PS50056">
    <property type="entry name" value="TYR_PHOSPHATASE_2"/>
    <property type="match status" value="1"/>
</dbReference>
<dbReference type="AlphaFoldDB" id="A0A2S9ICH2"/>
<feature type="transmembrane region" description="Helical" evidence="1">
    <location>
        <begin position="164"/>
        <end position="182"/>
    </location>
</feature>
<dbReference type="Pfam" id="PF00782">
    <property type="entry name" value="DSPc"/>
    <property type="match status" value="1"/>
</dbReference>
<keyword evidence="1" id="KW-1133">Transmembrane helix</keyword>